<sequence length="197" mass="22598">MSTANIRRVFLGLAAAVFLQAPGLAQAKLFLSQGTDPRTKKEYSGVAILSEDKRAQLHFQCNPTNSVPRIIFNNLEPLAELSLPFKFFYQIDDNDVYWHYFLVENDPKRGTFYVRHTEIYNERFGVAPEFIDQQTGLVSLAFRGWVDAIHHSLVEEFMEGSFAKVQVVDDKDQPHDFTFDLKGFGKLAKERMDCLEP</sequence>
<keyword evidence="3" id="KW-1185">Reference proteome</keyword>
<protein>
    <submittedName>
        <fullName evidence="2">Uncharacterized protein</fullName>
    </submittedName>
</protein>
<reference evidence="2 3" key="1">
    <citation type="submission" date="2018-07" db="EMBL/GenBank/DDBJ databases">
        <title>Genomic Encyclopedia of Type Strains, Phase III (KMG-III): the genomes of soil and plant-associated and newly described type strains.</title>
        <authorList>
            <person name="Whitman W."/>
        </authorList>
    </citation>
    <scope>NUCLEOTIDE SEQUENCE [LARGE SCALE GENOMIC DNA]</scope>
    <source>
        <strain evidence="2 3">CECT 8488</strain>
    </source>
</reference>
<name>A0A3D9HXX3_9PROT</name>
<dbReference type="EMBL" id="QRDW01000001">
    <property type="protein sequence ID" value="RED54270.1"/>
    <property type="molecule type" value="Genomic_DNA"/>
</dbReference>
<dbReference type="Proteomes" id="UP000256845">
    <property type="component" value="Unassembled WGS sequence"/>
</dbReference>
<organism evidence="2 3">
    <name type="scientific">Aestuariispira insulae</name>
    <dbReference type="NCBI Taxonomy" id="1461337"/>
    <lineage>
        <taxon>Bacteria</taxon>
        <taxon>Pseudomonadati</taxon>
        <taxon>Pseudomonadota</taxon>
        <taxon>Alphaproteobacteria</taxon>
        <taxon>Rhodospirillales</taxon>
        <taxon>Kiloniellaceae</taxon>
        <taxon>Aestuariispira</taxon>
    </lineage>
</organism>
<keyword evidence="1" id="KW-0732">Signal</keyword>
<feature type="signal peptide" evidence="1">
    <location>
        <begin position="1"/>
        <end position="27"/>
    </location>
</feature>
<evidence type="ECO:0000313" key="2">
    <source>
        <dbReference type="EMBL" id="RED54270.1"/>
    </source>
</evidence>
<feature type="chain" id="PRO_5017702701" evidence="1">
    <location>
        <begin position="28"/>
        <end position="197"/>
    </location>
</feature>
<dbReference type="AlphaFoldDB" id="A0A3D9HXX3"/>
<comment type="caution">
    <text evidence="2">The sequence shown here is derived from an EMBL/GenBank/DDBJ whole genome shotgun (WGS) entry which is preliminary data.</text>
</comment>
<proteinExistence type="predicted"/>
<accession>A0A3D9HXX3</accession>
<dbReference type="RefSeq" id="WP_147300938.1">
    <property type="nucleotide sequence ID" value="NZ_QRDW01000001.1"/>
</dbReference>
<evidence type="ECO:0000313" key="3">
    <source>
        <dbReference type="Proteomes" id="UP000256845"/>
    </source>
</evidence>
<evidence type="ECO:0000256" key="1">
    <source>
        <dbReference type="SAM" id="SignalP"/>
    </source>
</evidence>
<gene>
    <name evidence="2" type="ORF">DFP90_1011073</name>
</gene>